<feature type="active site" evidence="6">
    <location>
        <position position="125"/>
    </location>
</feature>
<comment type="similarity">
    <text evidence="1 5">Belongs to the AB hydrolase superfamily.</text>
</comment>
<sequence>MAADDESAQPLWAAYFDEKADVALPNGDVFRTYRAGTQGPHIVLLHGGGYTSMTWCLVTALLKEQFIVHTIDFRGHGMTRTSNDADLSIGTLVQDVVDVIETLIPPPSADVTDQDKPQSVVIGHSLGGAVAVRVAATKKVTSLVGVMVIDVVEGTAVASLAHMHGILDRRPARFKSYKDAIAWSLHSGTIRNPEAANVSIPSQLTELEDGSLTWRTDLKSSAEYWRDWFVGLSEQFLALPVAKILVLAGSDRLDTALVRGQMMGKFELRLLYGSGHVIQEDCPDQVAAAIQEFCARCARTVSGAIYGGAAGATRQPSLAPPPANAILAAKLAKARGMIPH</sequence>
<dbReference type="PANTHER" id="PTHR14189">
    <property type="entry name" value="PROTEIN PHOSPHATASE METHYLESTERASE-1 RELATED"/>
    <property type="match status" value="1"/>
</dbReference>
<evidence type="ECO:0000313" key="8">
    <source>
        <dbReference type="EnsemblProtists" id="PYU1_T001189"/>
    </source>
</evidence>
<keyword evidence="3 5" id="KW-0378">Hydrolase</keyword>
<keyword evidence="9" id="KW-1185">Reference proteome</keyword>
<dbReference type="EC" id="3.1.1.-" evidence="5"/>
<reference evidence="9" key="1">
    <citation type="journal article" date="2010" name="Genome Biol.">
        <title>Genome sequence of the necrotrophic plant pathogen Pythium ultimum reveals original pathogenicity mechanisms and effector repertoire.</title>
        <authorList>
            <person name="Levesque C.A."/>
            <person name="Brouwer H."/>
            <person name="Cano L."/>
            <person name="Hamilton J.P."/>
            <person name="Holt C."/>
            <person name="Huitema E."/>
            <person name="Raffaele S."/>
            <person name="Robideau G.P."/>
            <person name="Thines M."/>
            <person name="Win J."/>
            <person name="Zerillo M.M."/>
            <person name="Beakes G.W."/>
            <person name="Boore J.L."/>
            <person name="Busam D."/>
            <person name="Dumas B."/>
            <person name="Ferriera S."/>
            <person name="Fuerstenberg S.I."/>
            <person name="Gachon C.M."/>
            <person name="Gaulin E."/>
            <person name="Govers F."/>
            <person name="Grenville-Briggs L."/>
            <person name="Horner N."/>
            <person name="Hostetler J."/>
            <person name="Jiang R.H."/>
            <person name="Johnson J."/>
            <person name="Krajaejun T."/>
            <person name="Lin H."/>
            <person name="Meijer H.J."/>
            <person name="Moore B."/>
            <person name="Morris P."/>
            <person name="Phuntmart V."/>
            <person name="Puiu D."/>
            <person name="Shetty J."/>
            <person name="Stajich J.E."/>
            <person name="Tripathy S."/>
            <person name="Wawra S."/>
            <person name="van West P."/>
            <person name="Whitty B.R."/>
            <person name="Coutinho P.M."/>
            <person name="Henrissat B."/>
            <person name="Martin F."/>
            <person name="Thomas P.D."/>
            <person name="Tyler B.M."/>
            <person name="De Vries R.P."/>
            <person name="Kamoun S."/>
            <person name="Yandell M."/>
            <person name="Tisserat N."/>
            <person name="Buell C.R."/>
        </authorList>
    </citation>
    <scope>NUCLEOTIDE SEQUENCE</scope>
    <source>
        <strain evidence="9">DAOM:BR144</strain>
    </source>
</reference>
<dbReference type="eggNOG" id="KOG2564">
    <property type="taxonomic scope" value="Eukaryota"/>
</dbReference>
<evidence type="ECO:0000259" key="7">
    <source>
        <dbReference type="Pfam" id="PF12697"/>
    </source>
</evidence>
<dbReference type="PANTHER" id="PTHR14189:SF0">
    <property type="entry name" value="PROTEIN PHOSPHATASE METHYLESTERASE 1"/>
    <property type="match status" value="1"/>
</dbReference>
<dbReference type="Pfam" id="PF12697">
    <property type="entry name" value="Abhydrolase_6"/>
    <property type="match status" value="1"/>
</dbReference>
<keyword evidence="2 5" id="KW-0719">Serine esterase</keyword>
<comment type="function">
    <text evidence="5">Demethylates proteins that have been reversibly carboxymethylated.</text>
</comment>
<organism evidence="8 9">
    <name type="scientific">Globisporangium ultimum (strain ATCC 200006 / CBS 805.95 / DAOM BR144)</name>
    <name type="common">Pythium ultimum</name>
    <dbReference type="NCBI Taxonomy" id="431595"/>
    <lineage>
        <taxon>Eukaryota</taxon>
        <taxon>Sar</taxon>
        <taxon>Stramenopiles</taxon>
        <taxon>Oomycota</taxon>
        <taxon>Peronosporomycetes</taxon>
        <taxon>Pythiales</taxon>
        <taxon>Pythiaceae</taxon>
        <taxon>Globisporangium</taxon>
    </lineage>
</organism>
<dbReference type="EMBL" id="GL376626">
    <property type="status" value="NOT_ANNOTATED_CDS"/>
    <property type="molecule type" value="Genomic_DNA"/>
</dbReference>
<dbReference type="Gene3D" id="3.40.50.1820">
    <property type="entry name" value="alpha/beta hydrolase"/>
    <property type="match status" value="1"/>
</dbReference>
<dbReference type="AlphaFoldDB" id="K3W898"/>
<dbReference type="OMA" id="VMVCHHG"/>
<comment type="catalytic activity">
    <reaction evidence="4">
        <text>[phosphatase 2A protein]-C-terminal L-leucine methyl ester + H2O = [phosphatase 2A protein]-C-terminal L-leucine + methanol + H(+)</text>
        <dbReference type="Rhea" id="RHEA:48548"/>
        <dbReference type="Rhea" id="RHEA-COMP:12134"/>
        <dbReference type="Rhea" id="RHEA-COMP:12135"/>
        <dbReference type="ChEBI" id="CHEBI:15377"/>
        <dbReference type="ChEBI" id="CHEBI:15378"/>
        <dbReference type="ChEBI" id="CHEBI:17790"/>
        <dbReference type="ChEBI" id="CHEBI:90516"/>
        <dbReference type="ChEBI" id="CHEBI:90517"/>
        <dbReference type="EC" id="3.1.1.89"/>
    </reaction>
</comment>
<reference evidence="9" key="2">
    <citation type="submission" date="2010-04" db="EMBL/GenBank/DDBJ databases">
        <authorList>
            <person name="Buell R."/>
            <person name="Hamilton J."/>
            <person name="Hostetler J."/>
        </authorList>
    </citation>
    <scope>NUCLEOTIDE SEQUENCE [LARGE SCALE GENOMIC DNA]</scope>
    <source>
        <strain evidence="9">DAOM:BR144</strain>
    </source>
</reference>
<evidence type="ECO:0000256" key="4">
    <source>
        <dbReference type="ARBA" id="ARBA00049203"/>
    </source>
</evidence>
<dbReference type="GO" id="GO:0051723">
    <property type="term" value="F:protein methylesterase activity"/>
    <property type="evidence" value="ECO:0007669"/>
    <property type="project" value="UniProtKB-EC"/>
</dbReference>
<evidence type="ECO:0000256" key="1">
    <source>
        <dbReference type="ARBA" id="ARBA00008645"/>
    </source>
</evidence>
<dbReference type="PIRSF" id="PIRSF022950">
    <property type="entry name" value="PPase_methylesterase_euk"/>
    <property type="match status" value="1"/>
</dbReference>
<feature type="domain" description="AB hydrolase-1" evidence="7">
    <location>
        <begin position="42"/>
        <end position="289"/>
    </location>
</feature>
<evidence type="ECO:0000256" key="3">
    <source>
        <dbReference type="ARBA" id="ARBA00022801"/>
    </source>
</evidence>
<feature type="active site" evidence="6">
    <location>
        <position position="150"/>
    </location>
</feature>
<evidence type="ECO:0000256" key="6">
    <source>
        <dbReference type="PIRSR" id="PIRSR022950-1"/>
    </source>
</evidence>
<dbReference type="InterPro" id="IPR000073">
    <property type="entry name" value="AB_hydrolase_1"/>
</dbReference>
<protein>
    <recommendedName>
        <fullName evidence="5">Protein phosphatase methylesterase 1</fullName>
        <shortName evidence="5">PME-1</shortName>
        <ecNumber evidence="5">3.1.1.-</ecNumber>
    </recommendedName>
</protein>
<proteinExistence type="inferred from homology"/>
<accession>K3W898</accession>
<dbReference type="HOGENOM" id="CLU_024818_0_0_1"/>
<dbReference type="Proteomes" id="UP000019132">
    <property type="component" value="Unassembled WGS sequence"/>
</dbReference>
<feature type="active site" evidence="6">
    <location>
        <position position="276"/>
    </location>
</feature>
<dbReference type="InterPro" id="IPR029058">
    <property type="entry name" value="AB_hydrolase_fold"/>
</dbReference>
<evidence type="ECO:0000256" key="5">
    <source>
        <dbReference type="PIRNR" id="PIRNR022950"/>
    </source>
</evidence>
<reference evidence="8" key="3">
    <citation type="submission" date="2015-02" db="UniProtKB">
        <authorList>
            <consortium name="EnsemblProtists"/>
        </authorList>
    </citation>
    <scope>IDENTIFICATION</scope>
    <source>
        <strain evidence="8">DAOM BR144</strain>
    </source>
</reference>
<dbReference type="STRING" id="431595.K3W898"/>
<name>K3W898_GLOUD</name>
<dbReference type="SUPFAM" id="SSF53474">
    <property type="entry name" value="alpha/beta-Hydrolases"/>
    <property type="match status" value="1"/>
</dbReference>
<evidence type="ECO:0000313" key="9">
    <source>
        <dbReference type="Proteomes" id="UP000019132"/>
    </source>
</evidence>
<evidence type="ECO:0000256" key="2">
    <source>
        <dbReference type="ARBA" id="ARBA00022487"/>
    </source>
</evidence>
<dbReference type="VEuPathDB" id="FungiDB:PYU1_G001189"/>
<dbReference type="EnsemblProtists" id="PYU1_T001189">
    <property type="protein sequence ID" value="PYU1_T001189"/>
    <property type="gene ID" value="PYU1_G001189"/>
</dbReference>
<dbReference type="InParanoid" id="K3W898"/>
<dbReference type="InterPro" id="IPR016812">
    <property type="entry name" value="PPase_methylesterase_euk"/>
</dbReference>